<dbReference type="PANTHER" id="PTHR42648">
    <property type="entry name" value="TRANSPOSASE, PUTATIVE-RELATED"/>
    <property type="match status" value="1"/>
</dbReference>
<dbReference type="InterPro" id="IPR039537">
    <property type="entry name" value="Retrotran_Ty1/copia-like"/>
</dbReference>
<dbReference type="PROSITE" id="PS50994">
    <property type="entry name" value="INTEGRASE"/>
    <property type="match status" value="1"/>
</dbReference>
<evidence type="ECO:0000256" key="3">
    <source>
        <dbReference type="ARBA" id="ARBA00022759"/>
    </source>
</evidence>
<dbReference type="InterPro" id="IPR036397">
    <property type="entry name" value="RNaseH_sf"/>
</dbReference>
<reference evidence="9 10" key="1">
    <citation type="submission" date="2019-08" db="EMBL/GenBank/DDBJ databases">
        <title>Bradyrhizobium hipponensis sp. nov., a rhizobium isolated from a Lupinus angustifolius root nodule in Tunisia.</title>
        <authorList>
            <person name="Off K."/>
            <person name="Rejili M."/>
            <person name="Mars M."/>
            <person name="Brachmann A."/>
            <person name="Marin M."/>
        </authorList>
    </citation>
    <scope>NUCLEOTIDE SEQUENCE [LARGE SCALE GENOMIC DNA]</scope>
    <source>
        <strain evidence="9 10">CTAW71</strain>
    </source>
</reference>
<feature type="domain" description="Integrase catalytic" evidence="8">
    <location>
        <begin position="131"/>
        <end position="321"/>
    </location>
</feature>
<keyword evidence="6" id="KW-0229">DNA integration</keyword>
<dbReference type="GO" id="GO:0046872">
    <property type="term" value="F:metal ion binding"/>
    <property type="evidence" value="ECO:0007669"/>
    <property type="project" value="UniProtKB-KW"/>
</dbReference>
<dbReference type="OrthoDB" id="9803878at2"/>
<dbReference type="GO" id="GO:0004519">
    <property type="term" value="F:endonuclease activity"/>
    <property type="evidence" value="ECO:0007669"/>
    <property type="project" value="UniProtKB-KW"/>
</dbReference>
<evidence type="ECO:0000313" key="10">
    <source>
        <dbReference type="Proteomes" id="UP000324758"/>
    </source>
</evidence>
<comment type="caution">
    <text evidence="9">The sequence shown here is derived from an EMBL/GenBank/DDBJ whole genome shotgun (WGS) entry which is preliminary data.</text>
</comment>
<gene>
    <name evidence="9" type="ORF">FXB40_27290</name>
</gene>
<evidence type="ECO:0000256" key="1">
    <source>
        <dbReference type="ARBA" id="ARBA00022722"/>
    </source>
</evidence>
<dbReference type="InterPro" id="IPR001584">
    <property type="entry name" value="Integrase_cat-core"/>
</dbReference>
<organism evidence="9 10">
    <name type="scientific">Bradyrhizobium rifense</name>
    <dbReference type="NCBI Taxonomy" id="515499"/>
    <lineage>
        <taxon>Bacteria</taxon>
        <taxon>Pseudomonadati</taxon>
        <taxon>Pseudomonadota</taxon>
        <taxon>Alphaproteobacteria</taxon>
        <taxon>Hyphomicrobiales</taxon>
        <taxon>Nitrobacteraceae</taxon>
        <taxon>Bradyrhizobium</taxon>
    </lineage>
</organism>
<sequence>MRDNTFDRTIERNYVTKWRFLIAEYEEVKAGRSPAFRRVGDFYRHHGTCSQTFRKYYNRYLRSGAEADLLPQRRGPKWRERREPEGIEAEIVACRKRGMNRYEVHAALRERRDTVPSLSSIYRTFKRYQLNRRSPAMREEKRRIIKDKIGELGHVDLHQLSRDMFLVPPLSTAFIVSLVDSCSRLAWAEVLTSKKALPVMFKTLKMINTLNVTYGVQFAEILSDNGAEFASRNTPEEHPFEAMLLELGIKHRYTKPYRPQTNGKDERFWRTLDDDVIEGATFDNLDHFANELFEYIVYYNNFRPHQALGGKSPKEFAAAKTETIRSAN</sequence>
<dbReference type="Gene3D" id="3.30.420.10">
    <property type="entry name" value="Ribonuclease H-like superfamily/Ribonuclease H"/>
    <property type="match status" value="1"/>
</dbReference>
<dbReference type="GO" id="GO:0006310">
    <property type="term" value="P:DNA recombination"/>
    <property type="evidence" value="ECO:0007669"/>
    <property type="project" value="UniProtKB-KW"/>
</dbReference>
<dbReference type="Pfam" id="PF13683">
    <property type="entry name" value="rve_3"/>
    <property type="match status" value="1"/>
</dbReference>
<keyword evidence="5" id="KW-0460">Magnesium</keyword>
<dbReference type="Proteomes" id="UP000324758">
    <property type="component" value="Unassembled WGS sequence"/>
</dbReference>
<evidence type="ECO:0000256" key="2">
    <source>
        <dbReference type="ARBA" id="ARBA00022723"/>
    </source>
</evidence>
<evidence type="ECO:0000256" key="6">
    <source>
        <dbReference type="ARBA" id="ARBA00022908"/>
    </source>
</evidence>
<keyword evidence="1" id="KW-0540">Nuclease</keyword>
<keyword evidence="2" id="KW-0479">Metal-binding</keyword>
<keyword evidence="10" id="KW-1185">Reference proteome</keyword>
<evidence type="ECO:0000259" key="8">
    <source>
        <dbReference type="PROSITE" id="PS50994"/>
    </source>
</evidence>
<keyword evidence="4" id="KW-0378">Hydrolase</keyword>
<dbReference type="RefSeq" id="WP_148775224.1">
    <property type="nucleotide sequence ID" value="NZ_VSSS01000042.1"/>
</dbReference>
<name>A0A5D3KJJ4_9BRAD</name>
<keyword evidence="3" id="KW-0255">Endonuclease</keyword>
<protein>
    <submittedName>
        <fullName evidence="9">Transposase</fullName>
    </submittedName>
</protein>
<dbReference type="SUPFAM" id="SSF53098">
    <property type="entry name" value="Ribonuclease H-like"/>
    <property type="match status" value="1"/>
</dbReference>
<dbReference type="GO" id="GO:0015074">
    <property type="term" value="P:DNA integration"/>
    <property type="evidence" value="ECO:0007669"/>
    <property type="project" value="UniProtKB-KW"/>
</dbReference>
<keyword evidence="7" id="KW-0233">DNA recombination</keyword>
<dbReference type="GO" id="GO:0016787">
    <property type="term" value="F:hydrolase activity"/>
    <property type="evidence" value="ECO:0007669"/>
    <property type="project" value="UniProtKB-KW"/>
</dbReference>
<dbReference type="AlphaFoldDB" id="A0A5D3KJJ4"/>
<dbReference type="PANTHER" id="PTHR42648:SF11">
    <property type="entry name" value="TRANSPOSON TY4-P GAG-POL POLYPROTEIN"/>
    <property type="match status" value="1"/>
</dbReference>
<dbReference type="GO" id="GO:0003676">
    <property type="term" value="F:nucleic acid binding"/>
    <property type="evidence" value="ECO:0007669"/>
    <property type="project" value="InterPro"/>
</dbReference>
<dbReference type="InterPro" id="IPR012337">
    <property type="entry name" value="RNaseH-like_sf"/>
</dbReference>
<accession>A0A5D3KJJ4</accession>
<evidence type="ECO:0000256" key="4">
    <source>
        <dbReference type="ARBA" id="ARBA00022801"/>
    </source>
</evidence>
<evidence type="ECO:0000313" key="9">
    <source>
        <dbReference type="EMBL" id="TYL91637.1"/>
    </source>
</evidence>
<proteinExistence type="predicted"/>
<dbReference type="EMBL" id="VSSS01000042">
    <property type="protein sequence ID" value="TYL91637.1"/>
    <property type="molecule type" value="Genomic_DNA"/>
</dbReference>
<evidence type="ECO:0000256" key="7">
    <source>
        <dbReference type="ARBA" id="ARBA00023172"/>
    </source>
</evidence>
<evidence type="ECO:0000256" key="5">
    <source>
        <dbReference type="ARBA" id="ARBA00022842"/>
    </source>
</evidence>